<evidence type="ECO:0000313" key="2">
    <source>
        <dbReference type="EMBL" id="TFD27358.1"/>
    </source>
</evidence>
<dbReference type="AlphaFoldDB" id="A0A4R8ZH14"/>
<dbReference type="Proteomes" id="UP000298424">
    <property type="component" value="Unassembled WGS sequence"/>
</dbReference>
<keyword evidence="3" id="KW-1185">Reference proteome</keyword>
<dbReference type="EMBL" id="SOGT01000019">
    <property type="protein sequence ID" value="TFD22843.1"/>
    <property type="molecule type" value="Genomic_DNA"/>
</dbReference>
<reference evidence="2 3" key="1">
    <citation type="submission" date="2019-03" db="EMBL/GenBank/DDBJ databases">
        <title>Genomics of glacier-inhabiting Cryobacterium strains.</title>
        <authorList>
            <person name="Liu Q."/>
            <person name="Xin Y.-H."/>
        </authorList>
    </citation>
    <scope>NUCLEOTIDE SEQUENCE [LARGE SCALE GENOMIC DNA]</scope>
    <source>
        <strain evidence="2 3">TMT1-1</strain>
    </source>
</reference>
<evidence type="ECO:0000313" key="3">
    <source>
        <dbReference type="Proteomes" id="UP000298424"/>
    </source>
</evidence>
<accession>A0A4R8ZH14</accession>
<comment type="caution">
    <text evidence="2">The sequence shown here is derived from an EMBL/GenBank/DDBJ whole genome shotgun (WGS) entry which is preliminary data.</text>
</comment>
<evidence type="ECO:0000313" key="1">
    <source>
        <dbReference type="EMBL" id="TFD22843.1"/>
    </source>
</evidence>
<feature type="non-terminal residue" evidence="2">
    <location>
        <position position="28"/>
    </location>
</feature>
<dbReference type="EMBL" id="SOGT01000006">
    <property type="protein sequence ID" value="TFD27358.1"/>
    <property type="molecule type" value="Genomic_DNA"/>
</dbReference>
<name>A0A4R8ZH14_9MICO</name>
<protein>
    <submittedName>
        <fullName evidence="2">Xanthorhodopsin</fullName>
    </submittedName>
</protein>
<organism evidence="2 3">
    <name type="scientific">Cryobacterium lyxosi</name>
    <dbReference type="NCBI Taxonomy" id="1259228"/>
    <lineage>
        <taxon>Bacteria</taxon>
        <taxon>Bacillati</taxon>
        <taxon>Actinomycetota</taxon>
        <taxon>Actinomycetes</taxon>
        <taxon>Micrococcales</taxon>
        <taxon>Microbacteriaceae</taxon>
        <taxon>Cryobacterium</taxon>
    </lineage>
</organism>
<sequence length="28" mass="3210">MIPDSLTQTQYDTIYNVFSLVIASQLFT</sequence>
<gene>
    <name evidence="2" type="ORF">E3T27_04960</name>
    <name evidence="1" type="ORF">E3T27_16340</name>
</gene>
<proteinExistence type="predicted"/>